<dbReference type="InterPro" id="IPR049492">
    <property type="entry name" value="BD-FAE-like_dom"/>
</dbReference>
<dbReference type="OrthoDB" id="9771666at2"/>
<dbReference type="Proteomes" id="UP000245539">
    <property type="component" value="Unassembled WGS sequence"/>
</dbReference>
<keyword evidence="5" id="KW-1185">Reference proteome</keyword>
<evidence type="ECO:0000313" key="5">
    <source>
        <dbReference type="Proteomes" id="UP000245539"/>
    </source>
</evidence>
<dbReference type="AlphaFoldDB" id="A0A317CKN7"/>
<dbReference type="PROSITE" id="PS51257">
    <property type="entry name" value="PROKAR_LIPOPROTEIN"/>
    <property type="match status" value="1"/>
</dbReference>
<dbReference type="PANTHER" id="PTHR48081">
    <property type="entry name" value="AB HYDROLASE SUPERFAMILY PROTEIN C4A8.06C"/>
    <property type="match status" value="1"/>
</dbReference>
<keyword evidence="2" id="KW-0732">Signal</keyword>
<sequence>MKLRITHLPFLIILAFALLSSGCANVKKTTAINLLVPSDGYTKRQLSYGSDRQQSFDLYLPKTASPKIPVVYIYGSAWRKKFNKSDFVFVAQALTSLGHPVIVPEHRRFPEIKFPVFVEDIADAIRYVDSNDIGLPKPFTKYILMGHSSGAHTAALLATDTRYLKQRNIKARLAGFIGMSGPYDLPLDDSEVAPIFSTANSQRAKPVLNVRRGVPPALLLHGLADPRVPSYHTTRFRDALLRSGNSVTMKLYPGVDHEKLLGGIALPLRFMSNSFVDVRDFLRRYD</sequence>
<keyword evidence="1 4" id="KW-0378">Hydrolase</keyword>
<feature type="domain" description="BD-FAE-like" evidence="3">
    <location>
        <begin position="57"/>
        <end position="240"/>
    </location>
</feature>
<dbReference type="PANTHER" id="PTHR48081:SF33">
    <property type="entry name" value="KYNURENINE FORMAMIDASE"/>
    <property type="match status" value="1"/>
</dbReference>
<gene>
    <name evidence="4" type="ORF">DKW60_11830</name>
</gene>
<feature type="signal peptide" evidence="2">
    <location>
        <begin position="1"/>
        <end position="26"/>
    </location>
</feature>
<dbReference type="InterPro" id="IPR029058">
    <property type="entry name" value="AB_hydrolase_fold"/>
</dbReference>
<dbReference type="SUPFAM" id="SSF53474">
    <property type="entry name" value="alpha/beta-Hydrolases"/>
    <property type="match status" value="1"/>
</dbReference>
<dbReference type="RefSeq" id="WP_109837860.1">
    <property type="nucleotide sequence ID" value="NZ_QGKM01000030.1"/>
</dbReference>
<comment type="caution">
    <text evidence="4">The sequence shown here is derived from an EMBL/GenBank/DDBJ whole genome shotgun (WGS) entry which is preliminary data.</text>
</comment>
<dbReference type="Pfam" id="PF20434">
    <property type="entry name" value="BD-FAE"/>
    <property type="match status" value="1"/>
</dbReference>
<dbReference type="GO" id="GO:0016787">
    <property type="term" value="F:hydrolase activity"/>
    <property type="evidence" value="ECO:0007669"/>
    <property type="project" value="UniProtKB-KW"/>
</dbReference>
<evidence type="ECO:0000256" key="1">
    <source>
        <dbReference type="ARBA" id="ARBA00022801"/>
    </source>
</evidence>
<evidence type="ECO:0000313" key="4">
    <source>
        <dbReference type="EMBL" id="PWQ96890.1"/>
    </source>
</evidence>
<feature type="chain" id="PRO_5016378628" evidence="2">
    <location>
        <begin position="27"/>
        <end position="286"/>
    </location>
</feature>
<dbReference type="EMBL" id="QGKM01000030">
    <property type="protein sequence ID" value="PWQ96890.1"/>
    <property type="molecule type" value="Genomic_DNA"/>
</dbReference>
<organism evidence="4 5">
    <name type="scientific">Leucothrix pacifica</name>
    <dbReference type="NCBI Taxonomy" id="1247513"/>
    <lineage>
        <taxon>Bacteria</taxon>
        <taxon>Pseudomonadati</taxon>
        <taxon>Pseudomonadota</taxon>
        <taxon>Gammaproteobacteria</taxon>
        <taxon>Thiotrichales</taxon>
        <taxon>Thiotrichaceae</taxon>
        <taxon>Leucothrix</taxon>
    </lineage>
</organism>
<protein>
    <submittedName>
        <fullName evidence="4">Alpha/beta hydrolase</fullName>
    </submittedName>
</protein>
<evidence type="ECO:0000256" key="2">
    <source>
        <dbReference type="SAM" id="SignalP"/>
    </source>
</evidence>
<accession>A0A317CKN7</accession>
<name>A0A317CKN7_9GAMM</name>
<dbReference type="Gene3D" id="3.40.50.1820">
    <property type="entry name" value="alpha/beta hydrolase"/>
    <property type="match status" value="1"/>
</dbReference>
<reference evidence="4 5" key="1">
    <citation type="submission" date="2018-05" db="EMBL/GenBank/DDBJ databases">
        <title>Leucothrix arctica sp. nov., isolated from Arctic seawater.</title>
        <authorList>
            <person name="Choi A."/>
            <person name="Baek K."/>
        </authorList>
    </citation>
    <scope>NUCLEOTIDE SEQUENCE [LARGE SCALE GENOMIC DNA]</scope>
    <source>
        <strain evidence="4 5">JCM 18388</strain>
    </source>
</reference>
<proteinExistence type="predicted"/>
<evidence type="ECO:0000259" key="3">
    <source>
        <dbReference type="Pfam" id="PF20434"/>
    </source>
</evidence>
<dbReference type="InterPro" id="IPR050300">
    <property type="entry name" value="GDXG_lipolytic_enzyme"/>
</dbReference>